<evidence type="ECO:0000313" key="2">
    <source>
        <dbReference type="Proteomes" id="UP001460270"/>
    </source>
</evidence>
<name>A0AAW0PFT9_9GOBI</name>
<proteinExistence type="predicted"/>
<keyword evidence="2" id="KW-1185">Reference proteome</keyword>
<protein>
    <submittedName>
        <fullName evidence="1">Uncharacterized protein</fullName>
    </submittedName>
</protein>
<comment type="caution">
    <text evidence="1">The sequence shown here is derived from an EMBL/GenBank/DDBJ whole genome shotgun (WGS) entry which is preliminary data.</text>
</comment>
<reference evidence="2" key="1">
    <citation type="submission" date="2024-04" db="EMBL/GenBank/DDBJ databases">
        <title>Salinicola lusitanus LLJ914,a marine bacterium isolated from the Okinawa Trough.</title>
        <authorList>
            <person name="Li J."/>
        </authorList>
    </citation>
    <scope>NUCLEOTIDE SEQUENCE [LARGE SCALE GENOMIC DNA]</scope>
</reference>
<accession>A0AAW0PFT9</accession>
<organism evidence="1 2">
    <name type="scientific">Mugilogobius chulae</name>
    <name type="common">yellowstripe goby</name>
    <dbReference type="NCBI Taxonomy" id="88201"/>
    <lineage>
        <taxon>Eukaryota</taxon>
        <taxon>Metazoa</taxon>
        <taxon>Chordata</taxon>
        <taxon>Craniata</taxon>
        <taxon>Vertebrata</taxon>
        <taxon>Euteleostomi</taxon>
        <taxon>Actinopterygii</taxon>
        <taxon>Neopterygii</taxon>
        <taxon>Teleostei</taxon>
        <taxon>Neoteleostei</taxon>
        <taxon>Acanthomorphata</taxon>
        <taxon>Gobiaria</taxon>
        <taxon>Gobiiformes</taxon>
        <taxon>Gobioidei</taxon>
        <taxon>Gobiidae</taxon>
        <taxon>Gobionellinae</taxon>
        <taxon>Mugilogobius</taxon>
    </lineage>
</organism>
<dbReference type="AlphaFoldDB" id="A0AAW0PFT9"/>
<dbReference type="Proteomes" id="UP001460270">
    <property type="component" value="Unassembled WGS sequence"/>
</dbReference>
<dbReference type="EMBL" id="JBBPFD010000005">
    <property type="protein sequence ID" value="KAK7925671.1"/>
    <property type="molecule type" value="Genomic_DNA"/>
</dbReference>
<evidence type="ECO:0000313" key="1">
    <source>
        <dbReference type="EMBL" id="KAK7925671.1"/>
    </source>
</evidence>
<sequence>MWICFLISHFSNQEFLICVIRLSAVLVCFEVHHVRPASAAPADRAMSVLPRRLAGLWPWLLMAGLHLVLGQPGLGQPESERPLLPALITVTLLRQDKSITLEGLFVGGSVGNAEGKLMQACLDRSFSALQAAPLFHFKILSPSVVG</sequence>
<gene>
    <name evidence="1" type="ORF">WMY93_007981</name>
</gene>